<dbReference type="GO" id="GO:0038023">
    <property type="term" value="F:signaling receptor activity"/>
    <property type="evidence" value="ECO:0007669"/>
    <property type="project" value="InterPro"/>
</dbReference>
<dbReference type="GO" id="GO:0015344">
    <property type="term" value="F:siderophore uptake transmembrane transporter activity"/>
    <property type="evidence" value="ECO:0007669"/>
    <property type="project" value="TreeGrafter"/>
</dbReference>
<keyword evidence="7" id="KW-0732">Signal</keyword>
<feature type="domain" description="TonB-dependent receptor-like beta-barrel" evidence="16">
    <location>
        <begin position="245"/>
        <end position="674"/>
    </location>
</feature>
<keyword evidence="13 14" id="KW-0998">Cell outer membrane</keyword>
<dbReference type="EMBL" id="LT960612">
    <property type="protein sequence ID" value="SON52534.1"/>
    <property type="molecule type" value="Genomic_DNA"/>
</dbReference>
<evidence type="ECO:0000256" key="4">
    <source>
        <dbReference type="ARBA" id="ARBA00022452"/>
    </source>
</evidence>
<evidence type="ECO:0000256" key="14">
    <source>
        <dbReference type="PROSITE-ProRule" id="PRU01360"/>
    </source>
</evidence>
<evidence type="ECO:0000259" key="17">
    <source>
        <dbReference type="Pfam" id="PF07715"/>
    </source>
</evidence>
<sequence>MANTYPEKLRLFDVLYIKKSHFLMMAAMYGTSVHATPQHDEEIVIVGQKKGYQAETTSSLKVDLDPLDTPGSVAIYDESLMDEQNVSSLGQVLQNDASVSAGNTRRNRERFYMRGFELEPDQSYMRNGQFHLANYMLPMELYERVEVLKGPASLLYGKSTPGGMINLTTKRAQAESHLSLKQTFGANNELKSTVDMGGALNSAESIRARVIASKMSKESWRRHKNGAPLKSEKLVGALIVEADLGFNGTVSFNYDRTEDNGHVDLGSAFFETGEIIGRKDFVWDMPWARRDSHIENAGVNINYLLNDAWAVDMGYNQQYVERRTIESNWGKIYNESSSTPNYDPATGNWKVHARDTFDTFQVKTAFLDFNGDFSLGRTEHKLLFGVSHVDYRKTEQQHTKMNVGTANIGDTTIVNKPSDLDYNKGDVSEFSRRSVGLYVQDYIEFSPQWHALAGVRFDQEKTQQATHNNVLPKLALIYHPSSDSSIYATYSQSFEPKDPVKKGDVNEGQILDAEKGELYELGVKREFLSGRVLASGALFNIEKNNKVVTDNNETTQGGKVRHTGLEMALDGRVSDSLSLMSNVMLLDARYVSHPTLEGNRSKDAPNFAMGVWANYNLNDFNNFHLGARYEGQKYGDSIESFSKPAHTLVDLGYSHRVPVDGALNALVRVNVKNVFNEEYLRGGCSHNAMYGEGRTVSATFQLTW</sequence>
<evidence type="ECO:0000313" key="18">
    <source>
        <dbReference type="EMBL" id="SON52534.1"/>
    </source>
</evidence>
<keyword evidence="19" id="KW-1185">Reference proteome</keyword>
<keyword evidence="11 14" id="KW-0472">Membrane</keyword>
<dbReference type="PROSITE" id="PS52016">
    <property type="entry name" value="TONB_DEPENDENT_REC_3"/>
    <property type="match status" value="1"/>
</dbReference>
<dbReference type="InterPro" id="IPR000531">
    <property type="entry name" value="Beta-barrel_TonB"/>
</dbReference>
<evidence type="ECO:0000259" key="16">
    <source>
        <dbReference type="Pfam" id="PF00593"/>
    </source>
</evidence>
<dbReference type="Gene3D" id="2.40.170.20">
    <property type="entry name" value="TonB-dependent receptor, beta-barrel domain"/>
    <property type="match status" value="1"/>
</dbReference>
<evidence type="ECO:0000256" key="12">
    <source>
        <dbReference type="ARBA" id="ARBA00023170"/>
    </source>
</evidence>
<dbReference type="Pfam" id="PF00593">
    <property type="entry name" value="TonB_dep_Rec_b-barrel"/>
    <property type="match status" value="1"/>
</dbReference>
<dbReference type="SUPFAM" id="SSF56935">
    <property type="entry name" value="Porins"/>
    <property type="match status" value="1"/>
</dbReference>
<dbReference type="RefSeq" id="WP_102524759.1">
    <property type="nucleotide sequence ID" value="NZ_LT960612.1"/>
</dbReference>
<dbReference type="InterPro" id="IPR012910">
    <property type="entry name" value="Plug_dom"/>
</dbReference>
<evidence type="ECO:0000256" key="6">
    <source>
        <dbReference type="ARBA" id="ARBA00022692"/>
    </source>
</evidence>
<name>A0A2N8ZKW7_9VIBR</name>
<dbReference type="AlphaFoldDB" id="A0A2N8ZKW7"/>
<evidence type="ECO:0000256" key="10">
    <source>
        <dbReference type="ARBA" id="ARBA00023077"/>
    </source>
</evidence>
<keyword evidence="8" id="KW-0408">Iron</keyword>
<evidence type="ECO:0000256" key="2">
    <source>
        <dbReference type="ARBA" id="ARBA00009810"/>
    </source>
</evidence>
<keyword evidence="3 14" id="KW-0813">Transport</keyword>
<evidence type="ECO:0000256" key="15">
    <source>
        <dbReference type="RuleBase" id="RU003357"/>
    </source>
</evidence>
<evidence type="ECO:0000256" key="11">
    <source>
        <dbReference type="ARBA" id="ARBA00023136"/>
    </source>
</evidence>
<keyword evidence="12 18" id="KW-0675">Receptor</keyword>
<feature type="domain" description="TonB-dependent receptor plug" evidence="17">
    <location>
        <begin position="67"/>
        <end position="163"/>
    </location>
</feature>
<evidence type="ECO:0000256" key="9">
    <source>
        <dbReference type="ARBA" id="ARBA00023065"/>
    </source>
</evidence>
<dbReference type="Proteomes" id="UP000235828">
    <property type="component" value="Chromosome B"/>
</dbReference>
<keyword evidence="6 14" id="KW-0812">Transmembrane</keyword>
<comment type="similarity">
    <text evidence="2 14 15">Belongs to the TonB-dependent receptor family.</text>
</comment>
<dbReference type="KEGG" id="vta:B0923"/>
<dbReference type="OrthoDB" id="127311at2"/>
<dbReference type="InterPro" id="IPR010105">
    <property type="entry name" value="TonB_sidphr_rcpt"/>
</dbReference>
<accession>A0A2N8ZKW7</accession>
<reference evidence="18 19" key="1">
    <citation type="submission" date="2017-10" db="EMBL/GenBank/DDBJ databases">
        <authorList>
            <person name="Banno H."/>
            <person name="Chua N.-H."/>
        </authorList>
    </citation>
    <scope>NUCLEOTIDE SEQUENCE [LARGE SCALE GENOMIC DNA]</scope>
    <source>
        <strain evidence="18">Vibrio tapetis CECT4600</strain>
    </source>
</reference>
<protein>
    <submittedName>
        <fullName evidence="18">Putative ferrichrome-iron receptor</fullName>
    </submittedName>
</protein>
<dbReference type="InterPro" id="IPR037066">
    <property type="entry name" value="Plug_dom_sf"/>
</dbReference>
<keyword evidence="4 14" id="KW-1134">Transmembrane beta strand</keyword>
<evidence type="ECO:0000256" key="5">
    <source>
        <dbReference type="ARBA" id="ARBA00022496"/>
    </source>
</evidence>
<dbReference type="Pfam" id="PF07715">
    <property type="entry name" value="Plug"/>
    <property type="match status" value="1"/>
</dbReference>
<evidence type="ECO:0000256" key="7">
    <source>
        <dbReference type="ARBA" id="ARBA00022729"/>
    </source>
</evidence>
<dbReference type="PANTHER" id="PTHR32552">
    <property type="entry name" value="FERRICHROME IRON RECEPTOR-RELATED"/>
    <property type="match status" value="1"/>
</dbReference>
<dbReference type="InterPro" id="IPR039426">
    <property type="entry name" value="TonB-dep_rcpt-like"/>
</dbReference>
<dbReference type="CDD" id="cd01347">
    <property type="entry name" value="ligand_gated_channel"/>
    <property type="match status" value="1"/>
</dbReference>
<dbReference type="PANTHER" id="PTHR32552:SF68">
    <property type="entry name" value="FERRICHROME OUTER MEMBRANE TRANSPORTER_PHAGE RECEPTOR"/>
    <property type="match status" value="1"/>
</dbReference>
<evidence type="ECO:0000256" key="3">
    <source>
        <dbReference type="ARBA" id="ARBA00022448"/>
    </source>
</evidence>
<keyword evidence="10 15" id="KW-0798">TonB box</keyword>
<keyword evidence="5" id="KW-0410">Iron transport</keyword>
<organism evidence="18 19">
    <name type="scientific">Vibrio tapetis subsp. tapetis</name>
    <dbReference type="NCBI Taxonomy" id="1671868"/>
    <lineage>
        <taxon>Bacteria</taxon>
        <taxon>Pseudomonadati</taxon>
        <taxon>Pseudomonadota</taxon>
        <taxon>Gammaproteobacteria</taxon>
        <taxon>Vibrionales</taxon>
        <taxon>Vibrionaceae</taxon>
        <taxon>Vibrio</taxon>
    </lineage>
</organism>
<evidence type="ECO:0000313" key="19">
    <source>
        <dbReference type="Proteomes" id="UP000235828"/>
    </source>
</evidence>
<gene>
    <name evidence="18" type="ORF">VTAP4600_B0923</name>
</gene>
<proteinExistence type="inferred from homology"/>
<dbReference type="GO" id="GO:0009279">
    <property type="term" value="C:cell outer membrane"/>
    <property type="evidence" value="ECO:0007669"/>
    <property type="project" value="UniProtKB-SubCell"/>
</dbReference>
<comment type="subcellular location">
    <subcellularLocation>
        <location evidence="1 14">Cell outer membrane</location>
        <topology evidence="1 14">Multi-pass membrane protein</topology>
    </subcellularLocation>
</comment>
<keyword evidence="9" id="KW-0406">Ion transport</keyword>
<evidence type="ECO:0000256" key="8">
    <source>
        <dbReference type="ARBA" id="ARBA00023004"/>
    </source>
</evidence>
<dbReference type="InterPro" id="IPR036942">
    <property type="entry name" value="Beta-barrel_TonB_sf"/>
</dbReference>
<dbReference type="Gene3D" id="2.170.130.10">
    <property type="entry name" value="TonB-dependent receptor, plug domain"/>
    <property type="match status" value="1"/>
</dbReference>
<evidence type="ECO:0000256" key="13">
    <source>
        <dbReference type="ARBA" id="ARBA00023237"/>
    </source>
</evidence>
<evidence type="ECO:0000256" key="1">
    <source>
        <dbReference type="ARBA" id="ARBA00004571"/>
    </source>
</evidence>
<dbReference type="GO" id="GO:0015891">
    <property type="term" value="P:siderophore transport"/>
    <property type="evidence" value="ECO:0007669"/>
    <property type="project" value="InterPro"/>
</dbReference>
<dbReference type="NCBIfam" id="TIGR01783">
    <property type="entry name" value="TonB-siderophor"/>
    <property type="match status" value="1"/>
</dbReference>